<dbReference type="EMBL" id="SNXZ01000007">
    <property type="protein sequence ID" value="TDP92934.1"/>
    <property type="molecule type" value="Genomic_DNA"/>
</dbReference>
<dbReference type="InterPro" id="IPR012349">
    <property type="entry name" value="Split_barrel_FMN-bd"/>
</dbReference>
<gene>
    <name evidence="1" type="ORF">EV186_107169</name>
</gene>
<dbReference type="Gene3D" id="2.30.110.10">
    <property type="entry name" value="Electron Transport, Fmn-binding Protein, Chain A"/>
    <property type="match status" value="1"/>
</dbReference>
<proteinExistence type="predicted"/>
<accession>A0A4R6S158</accession>
<dbReference type="Pfam" id="PF12900">
    <property type="entry name" value="Pyridox_ox_2"/>
    <property type="match status" value="1"/>
</dbReference>
<dbReference type="SUPFAM" id="SSF50475">
    <property type="entry name" value="FMN-binding split barrel"/>
    <property type="match status" value="1"/>
</dbReference>
<dbReference type="AlphaFoldDB" id="A0A4R6S158"/>
<name>A0A4R6S158_LABRH</name>
<keyword evidence="2" id="KW-1185">Reference proteome</keyword>
<dbReference type="Proteomes" id="UP000295444">
    <property type="component" value="Unassembled WGS sequence"/>
</dbReference>
<evidence type="ECO:0000313" key="1">
    <source>
        <dbReference type="EMBL" id="TDP92934.1"/>
    </source>
</evidence>
<organism evidence="1 2">
    <name type="scientific">Labedaea rhizosphaerae</name>
    <dbReference type="NCBI Taxonomy" id="598644"/>
    <lineage>
        <taxon>Bacteria</taxon>
        <taxon>Bacillati</taxon>
        <taxon>Actinomycetota</taxon>
        <taxon>Actinomycetes</taxon>
        <taxon>Pseudonocardiales</taxon>
        <taxon>Pseudonocardiaceae</taxon>
        <taxon>Labedaea</taxon>
    </lineage>
</organism>
<comment type="caution">
    <text evidence="1">The sequence shown here is derived from an EMBL/GenBank/DDBJ whole genome shotgun (WGS) entry which is preliminary data.</text>
</comment>
<protein>
    <submittedName>
        <fullName evidence="1">Pyridoxamine 5'-phosphate oxidase-like protein</fullName>
    </submittedName>
</protein>
<dbReference type="InterPro" id="IPR024747">
    <property type="entry name" value="Pyridox_Oxase-rel"/>
</dbReference>
<sequence>MLAKTEMADLPAAECYRLLRSLSIGRLVFTEDALPSIRLVNYQLVRGEVVLRLGPSRWVSRLDGAVVAFEADQVDEQTHTGWSVIATGRARIETDIDRLAELLSPMTRPWAPGRRDTVLCIDVQTITGLGIKIAA</sequence>
<evidence type="ECO:0000313" key="2">
    <source>
        <dbReference type="Proteomes" id="UP000295444"/>
    </source>
</evidence>
<reference evidence="1 2" key="1">
    <citation type="submission" date="2019-03" db="EMBL/GenBank/DDBJ databases">
        <title>Genomic Encyclopedia of Type Strains, Phase IV (KMG-IV): sequencing the most valuable type-strain genomes for metagenomic binning, comparative biology and taxonomic classification.</title>
        <authorList>
            <person name="Goeker M."/>
        </authorList>
    </citation>
    <scope>NUCLEOTIDE SEQUENCE [LARGE SCALE GENOMIC DNA]</scope>
    <source>
        <strain evidence="1 2">DSM 45361</strain>
    </source>
</reference>